<evidence type="ECO:0000256" key="6">
    <source>
        <dbReference type="ARBA" id="ARBA00022989"/>
    </source>
</evidence>
<feature type="transmembrane region" description="Helical" evidence="8">
    <location>
        <begin position="23"/>
        <end position="44"/>
    </location>
</feature>
<feature type="transmembrane region" description="Helical" evidence="8">
    <location>
        <begin position="154"/>
        <end position="178"/>
    </location>
</feature>
<dbReference type="Proteomes" id="UP001165306">
    <property type="component" value="Unassembled WGS sequence"/>
</dbReference>
<comment type="caution">
    <text evidence="10">The sequence shown here is derived from an EMBL/GenBank/DDBJ whole genome shotgun (WGS) entry which is preliminary data.</text>
</comment>
<reference evidence="10" key="1">
    <citation type="submission" date="2022-06" db="EMBL/GenBank/DDBJ databases">
        <title>CFH 74404 Thermomicrobiaceae sp.</title>
        <authorList>
            <person name="Ming H."/>
            <person name="Li W.-J."/>
            <person name="Zhao Z."/>
        </authorList>
    </citation>
    <scope>NUCLEOTIDE SEQUENCE</scope>
    <source>
        <strain evidence="10">CFH 74404</strain>
    </source>
</reference>
<dbReference type="NCBIfam" id="NF004751">
    <property type="entry name" value="PRK06080.1-3"/>
    <property type="match status" value="1"/>
</dbReference>
<proteinExistence type="inferred from homology"/>
<keyword evidence="2 8" id="KW-0474">Menaquinone biosynthesis</keyword>
<evidence type="ECO:0000256" key="2">
    <source>
        <dbReference type="ARBA" id="ARBA00022428"/>
    </source>
</evidence>
<evidence type="ECO:0000256" key="7">
    <source>
        <dbReference type="ARBA" id="ARBA00023136"/>
    </source>
</evidence>
<gene>
    <name evidence="8" type="primary">menA</name>
    <name evidence="10" type="ORF">NET02_09515</name>
</gene>
<dbReference type="PANTHER" id="PTHR13929">
    <property type="entry name" value="1,4-DIHYDROXY-2-NAPHTHOATE OCTAPRENYLTRANSFERASE"/>
    <property type="match status" value="1"/>
</dbReference>
<dbReference type="InterPro" id="IPR004657">
    <property type="entry name" value="MenA"/>
</dbReference>
<accession>A0AA41WFY3</accession>
<keyword evidence="5 8" id="KW-0812">Transmembrane</keyword>
<comment type="pathway">
    <text evidence="8">Quinol/quinone metabolism; menaquinone biosynthesis; menaquinol from 1,4-dihydroxy-2-naphthoate: step 1/2.</text>
</comment>
<dbReference type="EMBL" id="JAMSLR010000005">
    <property type="protein sequence ID" value="MCM8749383.1"/>
    <property type="molecule type" value="Genomic_DNA"/>
</dbReference>
<feature type="transmembrane region" description="Helical" evidence="8">
    <location>
        <begin position="124"/>
        <end position="147"/>
    </location>
</feature>
<evidence type="ECO:0000256" key="1">
    <source>
        <dbReference type="ARBA" id="ARBA00004141"/>
    </source>
</evidence>
<comment type="similarity">
    <text evidence="8">Belongs to the MenA family. Type 1 subfamily.</text>
</comment>
<comment type="catalytic activity">
    <reaction evidence="8">
        <text>an all-trans-polyprenyl diphosphate + 1,4-dihydroxy-2-naphthoate + H(+) = a 2-demethylmenaquinol + CO2 + diphosphate</text>
        <dbReference type="Rhea" id="RHEA:26478"/>
        <dbReference type="Rhea" id="RHEA-COMP:9563"/>
        <dbReference type="Rhea" id="RHEA-COMP:9564"/>
        <dbReference type="ChEBI" id="CHEBI:11173"/>
        <dbReference type="ChEBI" id="CHEBI:15378"/>
        <dbReference type="ChEBI" id="CHEBI:16526"/>
        <dbReference type="ChEBI" id="CHEBI:33019"/>
        <dbReference type="ChEBI" id="CHEBI:55437"/>
        <dbReference type="ChEBI" id="CHEBI:58914"/>
        <dbReference type="EC" id="2.5.1.74"/>
    </reaction>
</comment>
<keyword evidence="4 8" id="KW-0808">Transferase</keyword>
<keyword evidence="6 8" id="KW-1133">Transmembrane helix</keyword>
<dbReference type="InterPro" id="IPR044878">
    <property type="entry name" value="UbiA_sf"/>
</dbReference>
<dbReference type="InterPro" id="IPR000537">
    <property type="entry name" value="UbiA_prenyltransferase"/>
</dbReference>
<dbReference type="CDD" id="cd13962">
    <property type="entry name" value="PT_UbiA_UBIAD1"/>
    <property type="match status" value="1"/>
</dbReference>
<evidence type="ECO:0000256" key="9">
    <source>
        <dbReference type="NCBIfam" id="TIGR00751"/>
    </source>
</evidence>
<name>A0AA41WFY3_9BACT</name>
<protein>
    <recommendedName>
        <fullName evidence="8 9">1,4-dihydroxy-2-naphthoate octaprenyltransferase</fullName>
        <shortName evidence="8">DHNA-octaprenyltransferase</shortName>
        <ecNumber evidence="8 9">2.5.1.74</ecNumber>
    </recommendedName>
</protein>
<keyword evidence="3 8" id="KW-1003">Cell membrane</keyword>
<dbReference type="GO" id="GO:0042371">
    <property type="term" value="P:vitamin K biosynthetic process"/>
    <property type="evidence" value="ECO:0007669"/>
    <property type="project" value="TreeGrafter"/>
</dbReference>
<evidence type="ECO:0000313" key="10">
    <source>
        <dbReference type="EMBL" id="MCM8749383.1"/>
    </source>
</evidence>
<dbReference type="NCBIfam" id="TIGR00751">
    <property type="entry name" value="menA"/>
    <property type="match status" value="1"/>
</dbReference>
<dbReference type="PANTHER" id="PTHR13929:SF0">
    <property type="entry name" value="UBIA PRENYLTRANSFERASE DOMAIN-CONTAINING PROTEIN 1"/>
    <property type="match status" value="1"/>
</dbReference>
<dbReference type="PIRSF" id="PIRSF005355">
    <property type="entry name" value="UBIAD1"/>
    <property type="match status" value="1"/>
</dbReference>
<dbReference type="EC" id="2.5.1.74" evidence="8 9"/>
<feature type="transmembrane region" description="Helical" evidence="8">
    <location>
        <begin position="184"/>
        <end position="205"/>
    </location>
</feature>
<evidence type="ECO:0000256" key="8">
    <source>
        <dbReference type="HAMAP-Rule" id="MF_01937"/>
    </source>
</evidence>
<dbReference type="InterPro" id="IPR026046">
    <property type="entry name" value="UBIAD1"/>
</dbReference>
<comment type="subcellular location">
    <subcellularLocation>
        <location evidence="8">Cell membrane</location>
        <topology evidence="8">Multi-pass membrane protein</topology>
    </subcellularLocation>
    <subcellularLocation>
        <location evidence="1">Membrane</location>
        <topology evidence="1">Multi-pass membrane protein</topology>
    </subcellularLocation>
</comment>
<keyword evidence="11" id="KW-1185">Reference proteome</keyword>
<dbReference type="HAMAP" id="MF_01937">
    <property type="entry name" value="MenA_1"/>
    <property type="match status" value="1"/>
</dbReference>
<dbReference type="Pfam" id="PF01040">
    <property type="entry name" value="UbiA"/>
    <property type="match status" value="1"/>
</dbReference>
<evidence type="ECO:0000256" key="4">
    <source>
        <dbReference type="ARBA" id="ARBA00022679"/>
    </source>
</evidence>
<comment type="function">
    <text evidence="8">Conversion of 1,4-dihydroxy-2-naphthoate (DHNA) to demethylmenaquinone (DMK).</text>
</comment>
<dbReference type="GO" id="GO:0009234">
    <property type="term" value="P:menaquinone biosynthetic process"/>
    <property type="evidence" value="ECO:0007669"/>
    <property type="project" value="UniProtKB-UniRule"/>
</dbReference>
<dbReference type="Gene3D" id="1.10.357.140">
    <property type="entry name" value="UbiA prenyltransferase"/>
    <property type="match status" value="1"/>
</dbReference>
<feature type="transmembrane region" description="Helical" evidence="8">
    <location>
        <begin position="235"/>
        <end position="256"/>
    </location>
</feature>
<dbReference type="AlphaFoldDB" id="A0AA41WFY3"/>
<sequence length="309" mass="32431">MTAQASGTALPEGRSDRPEGWRVWVMAARVPTLVAAVAPVVVGTAAGAREASFRPLPFVVALVAALLIQIGTNYANDLFDFLKGADTPERAGPTRVTARGLVTPGQMRRAVTLTFGLAVLAGLYLVWVGGWPILVIGLLSVACGLLYTAGPWPLAYLGLGDLFVFIFFGVVAVTGSAYLQAGRLSVLALAASVPVGLLVTNILVINNLRDIPTDRAAGKRTLAVRLGDRVTRMQYVLSLVVAYAAPLVLWLSGLAGPAALLTWLSLPLAWRLGRAVLGGLAGPALNPVLKRTGQLHLLYSLLLAGGLLW</sequence>
<evidence type="ECO:0000256" key="5">
    <source>
        <dbReference type="ARBA" id="ARBA00022692"/>
    </source>
</evidence>
<keyword evidence="7 8" id="KW-0472">Membrane</keyword>
<organism evidence="10 11">
    <name type="scientific">Thermalbibacter longus</name>
    <dbReference type="NCBI Taxonomy" id="2951981"/>
    <lineage>
        <taxon>Bacteria</taxon>
        <taxon>Pseudomonadati</taxon>
        <taxon>Thermomicrobiota</taxon>
        <taxon>Thermomicrobia</taxon>
        <taxon>Thermomicrobiales</taxon>
        <taxon>Thermomicrobiaceae</taxon>
        <taxon>Thermalbibacter</taxon>
    </lineage>
</organism>
<dbReference type="GO" id="GO:0005886">
    <property type="term" value="C:plasma membrane"/>
    <property type="evidence" value="ECO:0007669"/>
    <property type="project" value="UniProtKB-SubCell"/>
</dbReference>
<dbReference type="GO" id="GO:0046428">
    <property type="term" value="F:1,4-dihydroxy-2-naphthoate polyprenyltransferase activity"/>
    <property type="evidence" value="ECO:0007669"/>
    <property type="project" value="UniProtKB-UniRule"/>
</dbReference>
<feature type="transmembrane region" description="Helical" evidence="8">
    <location>
        <begin position="56"/>
        <end position="75"/>
    </location>
</feature>
<evidence type="ECO:0000256" key="3">
    <source>
        <dbReference type="ARBA" id="ARBA00022475"/>
    </source>
</evidence>
<evidence type="ECO:0000313" key="11">
    <source>
        <dbReference type="Proteomes" id="UP001165306"/>
    </source>
</evidence>